<protein>
    <submittedName>
        <fullName evidence="1">Uncharacterized protein</fullName>
    </submittedName>
</protein>
<gene>
    <name evidence="1" type="ORF">M3N55_00615</name>
</gene>
<name>A0ABT0LX88_9RHOB</name>
<sequence>MTIIFDYIDHDTVISVSDRRVTSQYRVHSELFNKSIFCTTRSGFLHISFTGLAEIKGIQTDFWLASKILRRRLDPRVVLSTQRQEQISLLQSPNQVRNAIVRAIMHEASKNRILREHGVEIITSGLTLFRGSLKPDFLIIKTNKQGEFVFNKRLRPKRAPPNGYVLNASGGWDIKYPELWKKACCQIREIREAGLSSLRIVDVLVATLQAFSEKTPTIGGNAVATITRISERKTQVTYSEKYSTKKVDPIARILGAATPAFTPLFISPTSVKGPIAVTGAPLRTLLWRVAGEEHWAEIAPPPGGNYFWMGSYKR</sequence>
<proteinExistence type="predicted"/>
<organism evidence="1 2">
    <name type="scientific">Roseinatronobacter domitianus</name>
    <dbReference type="NCBI Taxonomy" id="2940293"/>
    <lineage>
        <taxon>Bacteria</taxon>
        <taxon>Pseudomonadati</taxon>
        <taxon>Pseudomonadota</taxon>
        <taxon>Alphaproteobacteria</taxon>
        <taxon>Rhodobacterales</taxon>
        <taxon>Paracoccaceae</taxon>
        <taxon>Roseinatronobacter</taxon>
    </lineage>
</organism>
<evidence type="ECO:0000313" key="1">
    <source>
        <dbReference type="EMBL" id="MCL1627222.1"/>
    </source>
</evidence>
<dbReference type="EMBL" id="JALZWP010000001">
    <property type="protein sequence ID" value="MCL1627222.1"/>
    <property type="molecule type" value="Genomic_DNA"/>
</dbReference>
<dbReference type="Proteomes" id="UP001202550">
    <property type="component" value="Unassembled WGS sequence"/>
</dbReference>
<reference evidence="1 2" key="1">
    <citation type="submission" date="2022-05" db="EMBL/GenBank/DDBJ databases">
        <title>Seasonal and diel survey of microbial diversity of the Tyrrhenian coast.</title>
        <authorList>
            <person name="Gattoni G."/>
            <person name="Corral P."/>
        </authorList>
    </citation>
    <scope>NUCLEOTIDE SEQUENCE [LARGE SCALE GENOMIC DNA]</scope>
    <source>
        <strain evidence="1 2">V10</strain>
    </source>
</reference>
<dbReference type="RefSeq" id="WP_249055398.1">
    <property type="nucleotide sequence ID" value="NZ_JALZWP010000001.1"/>
</dbReference>
<comment type="caution">
    <text evidence="1">The sequence shown here is derived from an EMBL/GenBank/DDBJ whole genome shotgun (WGS) entry which is preliminary data.</text>
</comment>
<accession>A0ABT0LX88</accession>
<evidence type="ECO:0000313" key="2">
    <source>
        <dbReference type="Proteomes" id="UP001202550"/>
    </source>
</evidence>
<keyword evidence="2" id="KW-1185">Reference proteome</keyword>